<keyword evidence="2 13" id="KW-0813">Transport</keyword>
<evidence type="ECO:0000256" key="5">
    <source>
        <dbReference type="ARBA" id="ARBA00022781"/>
    </source>
</evidence>
<dbReference type="GO" id="GO:0045259">
    <property type="term" value="C:proton-transporting ATP synthase complex"/>
    <property type="evidence" value="ECO:0007669"/>
    <property type="project" value="UniProtKB-KW"/>
</dbReference>
<dbReference type="Pfam" id="PF00430">
    <property type="entry name" value="ATP-synt_B"/>
    <property type="match status" value="1"/>
</dbReference>
<evidence type="ECO:0000256" key="10">
    <source>
        <dbReference type="ARBA" id="ARBA00025198"/>
    </source>
</evidence>
<keyword evidence="9 13" id="KW-0066">ATP synthesis</keyword>
<feature type="signal peptide" evidence="16">
    <location>
        <begin position="1"/>
        <end position="23"/>
    </location>
</feature>
<gene>
    <name evidence="13" type="primary">atpF</name>
    <name evidence="17" type="ORF">GQ651_16615</name>
</gene>
<evidence type="ECO:0000313" key="17">
    <source>
        <dbReference type="EMBL" id="MXQ09471.1"/>
    </source>
</evidence>
<reference evidence="17 18" key="2">
    <citation type="submission" date="2020-03" db="EMBL/GenBank/DDBJ databases">
        <title>Kangsaoukella pontilimi gen. nov., sp. nov., a new member of the family Rhodobacteraceae isolated from a tidal mudflat.</title>
        <authorList>
            <person name="Kim I.S."/>
        </authorList>
    </citation>
    <scope>NUCLEOTIDE SEQUENCE [LARGE SCALE GENOMIC DNA]</scope>
    <source>
        <strain evidence="17 18">GH1-50</strain>
    </source>
</reference>
<comment type="function">
    <text evidence="10 13">F(1)F(0) ATP synthase produces ATP from ADP in the presence of a proton or sodium gradient. F-type ATPases consist of two structural domains, F(1) containing the extramembraneous catalytic core and F(0) containing the membrane proton channel, linked together by a central stalk and a peripheral stalk. During catalysis, ATP synthesis in the catalytic domain of F(1) is coupled via a rotary mechanism of the central stalk subunits to proton translocation.</text>
</comment>
<comment type="similarity">
    <text evidence="1 13 14">Belongs to the ATPase B chain family.</text>
</comment>
<evidence type="ECO:0000256" key="7">
    <source>
        <dbReference type="ARBA" id="ARBA00023065"/>
    </source>
</evidence>
<comment type="subunit">
    <text evidence="13">F-type ATPases have 2 components, F(1) - the catalytic core - and F(0) - the membrane proton channel. F(1) has five subunits: alpha(3), beta(3), gamma(1), delta(1), epsilon(1). F(0) has three main subunits: a(1), b(2) and c(10-14). The alpha and beta chains form an alternating ring which encloses part of the gamma chain. F(1) is attached to F(0) by a central stalk formed by the gamma and epsilon chains, while a peripheral stalk is formed by the delta and b chains.</text>
</comment>
<evidence type="ECO:0000256" key="1">
    <source>
        <dbReference type="ARBA" id="ARBA00005513"/>
    </source>
</evidence>
<feature type="transmembrane region" description="Helical" evidence="13">
    <location>
        <begin position="39"/>
        <end position="57"/>
    </location>
</feature>
<comment type="function">
    <text evidence="11">Component of the F(0) channel, it forms part of the peripheral stalk, linking F(1) to F(0). The b'-subunit is a diverged and duplicated form of b found in plants and photosynthetic bacteria.</text>
</comment>
<keyword evidence="7 13" id="KW-0406">Ion transport</keyword>
<evidence type="ECO:0000256" key="9">
    <source>
        <dbReference type="ARBA" id="ARBA00023310"/>
    </source>
</evidence>
<keyword evidence="18" id="KW-1185">Reference proteome</keyword>
<evidence type="ECO:0000256" key="14">
    <source>
        <dbReference type="RuleBase" id="RU003848"/>
    </source>
</evidence>
<protein>
    <recommendedName>
        <fullName evidence="13">ATP synthase subunit b</fullName>
    </recommendedName>
    <alternativeName>
        <fullName evidence="13">ATP synthase F(0) sector subunit b</fullName>
    </alternativeName>
    <alternativeName>
        <fullName evidence="13">ATPase subunit I</fullName>
    </alternativeName>
    <alternativeName>
        <fullName evidence="13">F-type ATPase subunit b</fullName>
        <shortName evidence="13">F-ATPase subunit b</shortName>
    </alternativeName>
</protein>
<dbReference type="AlphaFoldDB" id="A0A7C9MFD6"/>
<evidence type="ECO:0000256" key="11">
    <source>
        <dbReference type="ARBA" id="ARBA00025614"/>
    </source>
</evidence>
<dbReference type="CDD" id="cd06503">
    <property type="entry name" value="ATP-synt_Fo_b"/>
    <property type="match status" value="1"/>
</dbReference>
<dbReference type="PANTHER" id="PTHR33445">
    <property type="entry name" value="ATP SYNTHASE SUBUNIT B', CHLOROPLASTIC"/>
    <property type="match status" value="1"/>
</dbReference>
<reference evidence="17 18" key="1">
    <citation type="submission" date="2019-12" db="EMBL/GenBank/DDBJ databases">
        <authorList>
            <person name="Lee S.D."/>
        </authorList>
    </citation>
    <scope>NUCLEOTIDE SEQUENCE [LARGE SCALE GENOMIC DNA]</scope>
    <source>
        <strain evidence="17 18">GH1-50</strain>
    </source>
</reference>
<evidence type="ECO:0000256" key="3">
    <source>
        <dbReference type="ARBA" id="ARBA00022547"/>
    </source>
</evidence>
<evidence type="ECO:0000256" key="13">
    <source>
        <dbReference type="HAMAP-Rule" id="MF_01398"/>
    </source>
</evidence>
<dbReference type="GO" id="GO:0012505">
    <property type="term" value="C:endomembrane system"/>
    <property type="evidence" value="ECO:0007669"/>
    <property type="project" value="UniProtKB-SubCell"/>
</dbReference>
<dbReference type="PANTHER" id="PTHR33445:SF1">
    <property type="entry name" value="ATP SYNTHASE SUBUNIT B"/>
    <property type="match status" value="1"/>
</dbReference>
<feature type="coiled-coil region" evidence="15">
    <location>
        <begin position="71"/>
        <end position="156"/>
    </location>
</feature>
<evidence type="ECO:0000256" key="4">
    <source>
        <dbReference type="ARBA" id="ARBA00022692"/>
    </source>
</evidence>
<dbReference type="EMBL" id="WUPT01000003">
    <property type="protein sequence ID" value="MXQ09471.1"/>
    <property type="molecule type" value="Genomic_DNA"/>
</dbReference>
<evidence type="ECO:0000256" key="8">
    <source>
        <dbReference type="ARBA" id="ARBA00023136"/>
    </source>
</evidence>
<evidence type="ECO:0000256" key="6">
    <source>
        <dbReference type="ARBA" id="ARBA00022989"/>
    </source>
</evidence>
<dbReference type="NCBIfam" id="NF009989">
    <property type="entry name" value="PRK13455.1"/>
    <property type="match status" value="1"/>
</dbReference>
<keyword evidence="15" id="KW-0175">Coiled coil</keyword>
<keyword evidence="6 13" id="KW-1133">Transmembrane helix</keyword>
<dbReference type="HAMAP" id="MF_01398">
    <property type="entry name" value="ATP_synth_b_bprime"/>
    <property type="match status" value="1"/>
</dbReference>
<keyword evidence="4 13" id="KW-0812">Transmembrane</keyword>
<keyword evidence="13" id="KW-1003">Cell membrane</keyword>
<evidence type="ECO:0000256" key="15">
    <source>
        <dbReference type="SAM" id="Coils"/>
    </source>
</evidence>
<feature type="chain" id="PRO_5028899509" description="ATP synthase subunit b" evidence="16">
    <location>
        <begin position="24"/>
        <end position="195"/>
    </location>
</feature>
<dbReference type="GO" id="GO:0046961">
    <property type="term" value="F:proton-transporting ATPase activity, rotational mechanism"/>
    <property type="evidence" value="ECO:0007669"/>
    <property type="project" value="TreeGrafter"/>
</dbReference>
<comment type="subcellular location">
    <subcellularLocation>
        <location evidence="13">Cell membrane</location>
        <topology evidence="13">Single-pass membrane protein</topology>
    </subcellularLocation>
    <subcellularLocation>
        <location evidence="12">Endomembrane system</location>
        <topology evidence="12">Single-pass membrane protein</topology>
    </subcellularLocation>
</comment>
<evidence type="ECO:0000256" key="12">
    <source>
        <dbReference type="ARBA" id="ARBA00037847"/>
    </source>
</evidence>
<keyword evidence="3 13" id="KW-0138">CF(0)</keyword>
<evidence type="ECO:0000313" key="18">
    <source>
        <dbReference type="Proteomes" id="UP000480350"/>
    </source>
</evidence>
<evidence type="ECO:0000256" key="16">
    <source>
        <dbReference type="SAM" id="SignalP"/>
    </source>
</evidence>
<keyword evidence="16" id="KW-0732">Signal</keyword>
<dbReference type="Proteomes" id="UP000480350">
    <property type="component" value="Unassembled WGS sequence"/>
</dbReference>
<keyword evidence="5 13" id="KW-0375">Hydrogen ion transport</keyword>
<evidence type="ECO:0000256" key="2">
    <source>
        <dbReference type="ARBA" id="ARBA00022448"/>
    </source>
</evidence>
<name>A0A7C9MFD6_9RHOB</name>
<dbReference type="InterPro" id="IPR002146">
    <property type="entry name" value="ATP_synth_b/b'su_bac/chlpt"/>
</dbReference>
<keyword evidence="8 13" id="KW-0472">Membrane</keyword>
<dbReference type="InterPro" id="IPR050059">
    <property type="entry name" value="ATP_synthase_B_chain"/>
</dbReference>
<dbReference type="GO" id="GO:0046933">
    <property type="term" value="F:proton-transporting ATP synthase activity, rotational mechanism"/>
    <property type="evidence" value="ECO:0007669"/>
    <property type="project" value="UniProtKB-UniRule"/>
</dbReference>
<comment type="caution">
    <text evidence="17">The sequence shown here is derived from an EMBL/GenBank/DDBJ whole genome shotgun (WGS) entry which is preliminary data.</text>
</comment>
<organism evidence="17 18">
    <name type="scientific">Kangsaoukella pontilimi</name>
    <dbReference type="NCBI Taxonomy" id="2691042"/>
    <lineage>
        <taxon>Bacteria</taxon>
        <taxon>Pseudomonadati</taxon>
        <taxon>Pseudomonadota</taxon>
        <taxon>Alphaproteobacteria</taxon>
        <taxon>Rhodobacterales</taxon>
        <taxon>Paracoccaceae</taxon>
        <taxon>Kangsaoukella</taxon>
    </lineage>
</organism>
<sequence length="195" mass="21015">MTPMSLRLTATLLALAAATPAAAATKNIFSSEFYKLSNTDFIVLIAFIVFIGVLIYFKVPAMIGGMLDKRAAGIQSELDEARALREEAQTLLASYERKQREVQEQADRIVAQAKESAKESAEQAKADLEKSIERRLKAAEDQIASAEAAAVKQVRDEAARVAVNAAGDVIQKQLSDAKAAILVDDAIATVKAKLH</sequence>
<proteinExistence type="inferred from homology"/>
<dbReference type="GO" id="GO:0005886">
    <property type="term" value="C:plasma membrane"/>
    <property type="evidence" value="ECO:0007669"/>
    <property type="project" value="UniProtKB-SubCell"/>
</dbReference>
<accession>A0A7C9MFD6</accession>